<organism evidence="2 3">
    <name type="scientific">Nocardia callitridis</name>
    <dbReference type="NCBI Taxonomy" id="648753"/>
    <lineage>
        <taxon>Bacteria</taxon>
        <taxon>Bacillati</taxon>
        <taxon>Actinomycetota</taxon>
        <taxon>Actinomycetes</taxon>
        <taxon>Mycobacteriales</taxon>
        <taxon>Nocardiaceae</taxon>
        <taxon>Nocardia</taxon>
    </lineage>
</organism>
<reference evidence="3" key="1">
    <citation type="journal article" date="2019" name="Int. J. Syst. Evol. Microbiol.">
        <title>The Global Catalogue of Microorganisms (GCM) 10K type strain sequencing project: providing services to taxonomists for standard genome sequencing and annotation.</title>
        <authorList>
            <consortium name="The Broad Institute Genomics Platform"/>
            <consortium name="The Broad Institute Genome Sequencing Center for Infectious Disease"/>
            <person name="Wu L."/>
            <person name="Ma J."/>
        </authorList>
    </citation>
    <scope>NUCLEOTIDE SEQUENCE [LARGE SCALE GENOMIC DNA]</scope>
    <source>
        <strain evidence="3">JCM 18298</strain>
    </source>
</reference>
<name>A0ABP9K2K8_9NOCA</name>
<comment type="caution">
    <text evidence="2">The sequence shown here is derived from an EMBL/GenBank/DDBJ whole genome shotgun (WGS) entry which is preliminary data.</text>
</comment>
<feature type="transmembrane region" description="Helical" evidence="1">
    <location>
        <begin position="12"/>
        <end position="31"/>
    </location>
</feature>
<evidence type="ECO:0000313" key="3">
    <source>
        <dbReference type="Proteomes" id="UP001500603"/>
    </source>
</evidence>
<protein>
    <submittedName>
        <fullName evidence="2">Uncharacterized protein</fullName>
    </submittedName>
</protein>
<accession>A0ABP9K2K8</accession>
<keyword evidence="3" id="KW-1185">Reference proteome</keyword>
<keyword evidence="1" id="KW-1133">Transmembrane helix</keyword>
<dbReference type="Proteomes" id="UP001500603">
    <property type="component" value="Unassembled WGS sequence"/>
</dbReference>
<dbReference type="EMBL" id="BAABJM010000001">
    <property type="protein sequence ID" value="GAA5048680.1"/>
    <property type="molecule type" value="Genomic_DNA"/>
</dbReference>
<keyword evidence="1" id="KW-0472">Membrane</keyword>
<sequence length="121" mass="11857">MLLFSTRTGTLWATGEVVVVGAALVVVGAALGSSASEVGAGAGASVATGAWDEVEVGAASACESSVSALDNDIAPRPPNTMASAINTIANARNGGPPEVGFGLLTLRSLVAYQTRMPASPG</sequence>
<gene>
    <name evidence="2" type="ORF">GCM10023318_16690</name>
</gene>
<evidence type="ECO:0000313" key="2">
    <source>
        <dbReference type="EMBL" id="GAA5048680.1"/>
    </source>
</evidence>
<evidence type="ECO:0000256" key="1">
    <source>
        <dbReference type="SAM" id="Phobius"/>
    </source>
</evidence>
<keyword evidence="1" id="KW-0812">Transmembrane</keyword>
<proteinExistence type="predicted"/>